<keyword evidence="8" id="KW-0406">Ion transport</keyword>
<dbReference type="EMBL" id="MF040970">
    <property type="protein sequence ID" value="ASA40203.1"/>
    <property type="molecule type" value="mRNA"/>
</dbReference>
<sequence>MDPTKEQRRLCCPSGQEKSPPRGSGLVGKGCFKGLEIFLAALCFVYFAKALAGSYLKSTITQIERRFDIPSSLVGVIDGSFEIGNLLVILLVSYFGARLHRPKIIGTGCLIMAAGTFLIAMPHFFMGRYSYERPLVHSANSSINVSPCAQDSRDPKFIPSENPHRNLGTGCEKDLGNSMWVYILLGNLLRGVGEAPIQPLGISYIDDYTSEDNTAFYIGCVQTSAVIGPIFGFLLGSLCAKLFVDIGSVNLDSVTITPADAHWVGAWWLGYLIAGGISILATIPFWFLPKEQPRAEMHKNSGTSSEQSRFILEEQNEANTEQDQVHLLNMVKDFLPSVKDLLGNPVYFLYLCGSVFQYNSLIGMVTYKPKYIEQQYGQTSSKTNFLIGLINIPAVALGIFSGGVIMKRFRINILGAAKLLLGPSLLGYLMLFSLFAMGCKNSSMAGLTVSYQGSAQISNQENGVSECNVGCRCPLSHWDPVCGENGLTYYSACFAGCSVSSATGKRAEFYNCSCVGAPASHSGGGSAVAGSCAKGRDCSQMFLYFVVMSVMTSFALSLGGTPGYMLLLRCIKPELKSFALGIYTLVIRVLAGIPAPMYLGALIDTVCLKWSSKNCSGRGACRFYNMDAFRYIYLGMTLALGTVFIFMTAAVVLMVQKRFHPTENKAADGRCTGSALPQNGNLVSNLNLLQTTYWAHKETRL</sequence>
<gene>
    <name evidence="12" type="primary">slco1c1</name>
</gene>
<keyword evidence="6 8" id="KW-0472">Membrane</keyword>
<feature type="region of interest" description="Disordered" evidence="9">
    <location>
        <begin position="1"/>
        <end position="23"/>
    </location>
</feature>
<dbReference type="SUPFAM" id="SSF100895">
    <property type="entry name" value="Kazal-type serine protease inhibitors"/>
    <property type="match status" value="1"/>
</dbReference>
<organism evidence="12">
    <name type="scientific">Xenopus laevis</name>
    <name type="common">African clawed frog</name>
    <dbReference type="NCBI Taxonomy" id="8355"/>
    <lineage>
        <taxon>Eukaryota</taxon>
        <taxon>Metazoa</taxon>
        <taxon>Chordata</taxon>
        <taxon>Craniata</taxon>
        <taxon>Vertebrata</taxon>
        <taxon>Euteleostomi</taxon>
        <taxon>Amphibia</taxon>
        <taxon>Batrachia</taxon>
        <taxon>Anura</taxon>
        <taxon>Pipoidea</taxon>
        <taxon>Pipidae</taxon>
        <taxon>Xenopodinae</taxon>
        <taxon>Xenopus</taxon>
        <taxon>Xenopus</taxon>
    </lineage>
</organism>
<dbReference type="GO" id="GO:0015125">
    <property type="term" value="F:bile acid transmembrane transporter activity"/>
    <property type="evidence" value="ECO:0007669"/>
    <property type="project" value="TreeGrafter"/>
</dbReference>
<feature type="domain" description="Major facilitator superfamily (MFS) profile" evidence="10">
    <location>
        <begin position="38"/>
        <end position="653"/>
    </location>
</feature>
<proteinExistence type="evidence at transcript level"/>
<evidence type="ECO:0000256" key="5">
    <source>
        <dbReference type="ARBA" id="ARBA00022989"/>
    </source>
</evidence>
<evidence type="ECO:0000256" key="7">
    <source>
        <dbReference type="ARBA" id="ARBA00023157"/>
    </source>
</evidence>
<feature type="transmembrane region" description="Helical" evidence="8">
    <location>
        <begin position="76"/>
        <end position="97"/>
    </location>
</feature>
<dbReference type="AlphaFoldDB" id="A0A1Z2R906"/>
<comment type="subcellular location">
    <subcellularLocation>
        <location evidence="1 8">Cell membrane</location>
        <topology evidence="1 8">Multi-pass membrane protein</topology>
    </subcellularLocation>
</comment>
<dbReference type="Gene3D" id="1.20.1250.20">
    <property type="entry name" value="MFS general substrate transporter like domains"/>
    <property type="match status" value="1"/>
</dbReference>
<evidence type="ECO:0000256" key="6">
    <source>
        <dbReference type="ARBA" id="ARBA00023136"/>
    </source>
</evidence>
<protein>
    <recommendedName>
        <fullName evidence="8">Solute carrier organic anion transporter family member</fullName>
    </recommendedName>
</protein>
<dbReference type="Gene3D" id="3.30.60.30">
    <property type="match status" value="1"/>
</dbReference>
<keyword evidence="3" id="KW-1003">Cell membrane</keyword>
<feature type="transmembrane region" description="Helical" evidence="8">
    <location>
        <begin position="347"/>
        <end position="365"/>
    </location>
</feature>
<feature type="transmembrane region" description="Helical" evidence="8">
    <location>
        <begin position="580"/>
        <end position="603"/>
    </location>
</feature>
<reference evidence="12" key="1">
    <citation type="journal article" date="2017" name="Endocrinology">
        <title>Functional Characterization of Xenopus Thyroid Hormone Transporters mct8 and oatp1c1.</title>
        <authorList>
            <person name="Mughal B.B."/>
            <person name="Leemans M."/>
            <person name="L de Souza E.C."/>
            <person name="le Mevel S."/>
            <person name="Spirhanzlova P."/>
            <person name="Visser T."/>
            <person name="Fini J.B."/>
            <person name="Demeneix B.A."/>
        </authorList>
    </citation>
    <scope>NUCLEOTIDE SEQUENCE</scope>
</reference>
<evidence type="ECO:0000313" key="12">
    <source>
        <dbReference type="EMBL" id="ASA40203.1"/>
    </source>
</evidence>
<dbReference type="PROSITE" id="PS50850">
    <property type="entry name" value="MFS"/>
    <property type="match status" value="1"/>
</dbReference>
<feature type="transmembrane region" description="Helical" evidence="8">
    <location>
        <begin position="632"/>
        <end position="655"/>
    </location>
</feature>
<evidence type="ECO:0000256" key="3">
    <source>
        <dbReference type="ARBA" id="ARBA00022475"/>
    </source>
</evidence>
<name>A0A1Z2R906_XENLA</name>
<evidence type="ECO:0000259" key="10">
    <source>
        <dbReference type="PROSITE" id="PS50850"/>
    </source>
</evidence>
<dbReference type="InterPro" id="IPR020846">
    <property type="entry name" value="MFS_dom"/>
</dbReference>
<accession>A0A1Z2R906</accession>
<comment type="caution">
    <text evidence="8">Lacks conserved residue(s) required for the propagation of feature annotation.</text>
</comment>
<keyword evidence="4 8" id="KW-0812">Transmembrane</keyword>
<dbReference type="InterPro" id="IPR036058">
    <property type="entry name" value="Kazal_dom_sf"/>
</dbReference>
<dbReference type="InterPro" id="IPR036259">
    <property type="entry name" value="MFS_trans_sf"/>
</dbReference>
<dbReference type="PROSITE" id="PS51465">
    <property type="entry name" value="KAZAL_2"/>
    <property type="match status" value="1"/>
</dbReference>
<dbReference type="GO" id="GO:0015347">
    <property type="term" value="F:sodium-independent organic anion transmembrane transporter activity"/>
    <property type="evidence" value="ECO:0007669"/>
    <property type="project" value="TreeGrafter"/>
</dbReference>
<feature type="transmembrane region" description="Helical" evidence="8">
    <location>
        <begin position="268"/>
        <end position="288"/>
    </location>
</feature>
<feature type="transmembrane region" description="Helical" evidence="8">
    <location>
        <begin position="37"/>
        <end position="56"/>
    </location>
</feature>
<keyword evidence="7" id="KW-1015">Disulfide bond</keyword>
<dbReference type="InterPro" id="IPR004156">
    <property type="entry name" value="OATP"/>
</dbReference>
<dbReference type="PANTHER" id="PTHR11388">
    <property type="entry name" value="ORGANIC ANION TRANSPORTER"/>
    <property type="match status" value="1"/>
</dbReference>
<evidence type="ECO:0000256" key="1">
    <source>
        <dbReference type="ARBA" id="ARBA00004651"/>
    </source>
</evidence>
<dbReference type="Pfam" id="PF03137">
    <property type="entry name" value="OATP"/>
    <property type="match status" value="1"/>
</dbReference>
<dbReference type="GO" id="GO:0006811">
    <property type="term" value="P:monoatomic ion transport"/>
    <property type="evidence" value="ECO:0007669"/>
    <property type="project" value="UniProtKB-KW"/>
</dbReference>
<dbReference type="GO" id="GO:0016323">
    <property type="term" value="C:basolateral plasma membrane"/>
    <property type="evidence" value="ECO:0007669"/>
    <property type="project" value="TreeGrafter"/>
</dbReference>
<dbReference type="SUPFAM" id="SSF103473">
    <property type="entry name" value="MFS general substrate transporter"/>
    <property type="match status" value="1"/>
</dbReference>
<dbReference type="NCBIfam" id="TIGR00805">
    <property type="entry name" value="oat"/>
    <property type="match status" value="1"/>
</dbReference>
<evidence type="ECO:0000256" key="2">
    <source>
        <dbReference type="ARBA" id="ARBA00009657"/>
    </source>
</evidence>
<keyword evidence="8" id="KW-0813">Transport</keyword>
<dbReference type="PANTHER" id="PTHR11388:SF99">
    <property type="entry name" value="SOLUTE CARRIER ORGANIC ANION TRANSPORTER FAMILY MEMBER 1C1"/>
    <property type="match status" value="1"/>
</dbReference>
<evidence type="ECO:0000259" key="11">
    <source>
        <dbReference type="PROSITE" id="PS51465"/>
    </source>
</evidence>
<keyword evidence="5 8" id="KW-1133">Transmembrane helix</keyword>
<dbReference type="Pfam" id="PF07648">
    <property type="entry name" value="Kazal_2"/>
    <property type="match status" value="1"/>
</dbReference>
<feature type="transmembrane region" description="Helical" evidence="8">
    <location>
        <begin position="541"/>
        <end position="568"/>
    </location>
</feature>
<evidence type="ECO:0000256" key="8">
    <source>
        <dbReference type="RuleBase" id="RU362056"/>
    </source>
</evidence>
<dbReference type="GO" id="GO:0043252">
    <property type="term" value="P:sodium-independent organic anion transport"/>
    <property type="evidence" value="ECO:0007669"/>
    <property type="project" value="TreeGrafter"/>
</dbReference>
<feature type="transmembrane region" description="Helical" evidence="8">
    <location>
        <begin position="417"/>
        <end position="437"/>
    </location>
</feature>
<feature type="domain" description="Kazal-like" evidence="11">
    <location>
        <begin position="461"/>
        <end position="516"/>
    </location>
</feature>
<feature type="transmembrane region" description="Helical" evidence="8">
    <location>
        <begin position="385"/>
        <end position="405"/>
    </location>
</feature>
<comment type="similarity">
    <text evidence="2 8">Belongs to the organo anion transporter (TC 2.A.60) family.</text>
</comment>
<feature type="transmembrane region" description="Helical" evidence="8">
    <location>
        <begin position="104"/>
        <end position="125"/>
    </location>
</feature>
<evidence type="ECO:0000256" key="9">
    <source>
        <dbReference type="SAM" id="MobiDB-lite"/>
    </source>
</evidence>
<dbReference type="InterPro" id="IPR002350">
    <property type="entry name" value="Kazal_dom"/>
</dbReference>
<evidence type="ECO:0000256" key="4">
    <source>
        <dbReference type="ARBA" id="ARBA00022692"/>
    </source>
</evidence>